<dbReference type="AlphaFoldDB" id="A0A4S8M006"/>
<feature type="region of interest" description="Disordered" evidence="5">
    <location>
        <begin position="1"/>
        <end position="41"/>
    </location>
</feature>
<reference evidence="7 8" key="1">
    <citation type="journal article" date="2019" name="Nat. Ecol. Evol.">
        <title>Megaphylogeny resolves global patterns of mushroom evolution.</title>
        <authorList>
            <person name="Varga T."/>
            <person name="Krizsan K."/>
            <person name="Foldi C."/>
            <person name="Dima B."/>
            <person name="Sanchez-Garcia M."/>
            <person name="Sanchez-Ramirez S."/>
            <person name="Szollosi G.J."/>
            <person name="Szarkandi J.G."/>
            <person name="Papp V."/>
            <person name="Albert L."/>
            <person name="Andreopoulos W."/>
            <person name="Angelini C."/>
            <person name="Antonin V."/>
            <person name="Barry K.W."/>
            <person name="Bougher N.L."/>
            <person name="Buchanan P."/>
            <person name="Buyck B."/>
            <person name="Bense V."/>
            <person name="Catcheside P."/>
            <person name="Chovatia M."/>
            <person name="Cooper J."/>
            <person name="Damon W."/>
            <person name="Desjardin D."/>
            <person name="Finy P."/>
            <person name="Geml J."/>
            <person name="Haridas S."/>
            <person name="Hughes K."/>
            <person name="Justo A."/>
            <person name="Karasinski D."/>
            <person name="Kautmanova I."/>
            <person name="Kiss B."/>
            <person name="Kocsube S."/>
            <person name="Kotiranta H."/>
            <person name="LaButti K.M."/>
            <person name="Lechner B.E."/>
            <person name="Liimatainen K."/>
            <person name="Lipzen A."/>
            <person name="Lukacs Z."/>
            <person name="Mihaltcheva S."/>
            <person name="Morgado L.N."/>
            <person name="Niskanen T."/>
            <person name="Noordeloos M.E."/>
            <person name="Ohm R.A."/>
            <person name="Ortiz-Santana B."/>
            <person name="Ovrebo C."/>
            <person name="Racz N."/>
            <person name="Riley R."/>
            <person name="Savchenko A."/>
            <person name="Shiryaev A."/>
            <person name="Soop K."/>
            <person name="Spirin V."/>
            <person name="Szebenyi C."/>
            <person name="Tomsovsky M."/>
            <person name="Tulloss R.E."/>
            <person name="Uehling J."/>
            <person name="Grigoriev I.V."/>
            <person name="Vagvolgyi C."/>
            <person name="Papp T."/>
            <person name="Martin F.M."/>
            <person name="Miettinen O."/>
            <person name="Hibbett D.S."/>
            <person name="Nagy L.G."/>
        </authorList>
    </citation>
    <scope>NUCLEOTIDE SEQUENCE [LARGE SCALE GENOMIC DNA]</scope>
    <source>
        <strain evidence="7 8">CBS 962.96</strain>
    </source>
</reference>
<proteinExistence type="predicted"/>
<name>A0A4S8M006_DENBC</name>
<evidence type="ECO:0000259" key="6">
    <source>
        <dbReference type="Pfam" id="PF17875"/>
    </source>
</evidence>
<keyword evidence="4" id="KW-0539">Nucleus</keyword>
<dbReference type="GO" id="GO:0006352">
    <property type="term" value="P:DNA-templated transcription initiation"/>
    <property type="evidence" value="ECO:0007669"/>
    <property type="project" value="InterPro"/>
</dbReference>
<evidence type="ECO:0000256" key="3">
    <source>
        <dbReference type="ARBA" id="ARBA00023163"/>
    </source>
</evidence>
<accession>A0A4S8M006</accession>
<dbReference type="InterPro" id="IPR045113">
    <property type="entry name" value="Rpb7-like"/>
</dbReference>
<feature type="compositionally biased region" description="Acidic residues" evidence="5">
    <location>
        <begin position="275"/>
        <end position="288"/>
    </location>
</feature>
<evidence type="ECO:0000256" key="2">
    <source>
        <dbReference type="ARBA" id="ARBA00022478"/>
    </source>
</evidence>
<feature type="compositionally biased region" description="Basic and acidic residues" evidence="5">
    <location>
        <begin position="305"/>
        <end position="337"/>
    </location>
</feature>
<sequence>MTPSTSNSKKRKFQDSLKDAPTKKQKKEAAKLNVESKDKKGKGKDTEFQVICSSMVISISPVFANHPRSGVEEMLDSMIMRYIPALEGVVLSHDNLIFLDKKASITADCPFLVCRIKFDATVWRPHVGMKLVGKINLCSPDHISLLVHKTFNVSIPRHHIPVDQWEFEYGAAENDPEYGAAAQQESDHKTDEEGIGRWIHKLTAEPLGGSSSYLEFTVIGLTVANEMLSLLGSIQSDPFSPLHVPATAIRSKSDEVSDADNKIVADELLANLSVEDGDDEGNDSDSDQDGFQTLGKKAEQASAEAARRKVDKTKRIAEEKKKRQKRKPEESVDSEKTGKKRKSSKR</sequence>
<feature type="compositionally biased region" description="Basic and acidic residues" evidence="5">
    <location>
        <begin position="13"/>
        <end position="41"/>
    </location>
</feature>
<keyword evidence="8" id="KW-1185">Reference proteome</keyword>
<dbReference type="PANTHER" id="PTHR12709">
    <property type="entry name" value="DNA-DIRECTED RNA POLYMERASE II, III"/>
    <property type="match status" value="1"/>
</dbReference>
<feature type="region of interest" description="Disordered" evidence="5">
    <location>
        <begin position="274"/>
        <end position="346"/>
    </location>
</feature>
<feature type="domain" description="RPA43 OB" evidence="6">
    <location>
        <begin position="125"/>
        <end position="234"/>
    </location>
</feature>
<evidence type="ECO:0000313" key="7">
    <source>
        <dbReference type="EMBL" id="THU95342.1"/>
    </source>
</evidence>
<dbReference type="Pfam" id="PF17875">
    <property type="entry name" value="RPA43_OB"/>
    <property type="match status" value="1"/>
</dbReference>
<keyword evidence="2" id="KW-0240">DNA-directed RNA polymerase</keyword>
<organism evidence="7 8">
    <name type="scientific">Dendrothele bispora (strain CBS 962.96)</name>
    <dbReference type="NCBI Taxonomy" id="1314807"/>
    <lineage>
        <taxon>Eukaryota</taxon>
        <taxon>Fungi</taxon>
        <taxon>Dikarya</taxon>
        <taxon>Basidiomycota</taxon>
        <taxon>Agaricomycotina</taxon>
        <taxon>Agaricomycetes</taxon>
        <taxon>Agaricomycetidae</taxon>
        <taxon>Agaricales</taxon>
        <taxon>Agaricales incertae sedis</taxon>
        <taxon>Dendrothele</taxon>
    </lineage>
</organism>
<dbReference type="OrthoDB" id="10250504at2759"/>
<evidence type="ECO:0000256" key="4">
    <source>
        <dbReference type="ARBA" id="ARBA00023242"/>
    </source>
</evidence>
<dbReference type="GO" id="GO:0006362">
    <property type="term" value="P:transcription elongation by RNA polymerase I"/>
    <property type="evidence" value="ECO:0007669"/>
    <property type="project" value="TreeGrafter"/>
</dbReference>
<evidence type="ECO:0000256" key="1">
    <source>
        <dbReference type="ARBA" id="ARBA00004123"/>
    </source>
</evidence>
<dbReference type="PANTHER" id="PTHR12709:SF5">
    <property type="entry name" value="DNA-DIRECTED RNA POLYMERASE I SUBUNIT RPA43"/>
    <property type="match status" value="1"/>
</dbReference>
<dbReference type="InterPro" id="IPR041901">
    <property type="entry name" value="RNAP_I_Rpa43_N"/>
</dbReference>
<dbReference type="GO" id="GO:0005736">
    <property type="term" value="C:RNA polymerase I complex"/>
    <property type="evidence" value="ECO:0007669"/>
    <property type="project" value="TreeGrafter"/>
</dbReference>
<dbReference type="InterPro" id="IPR036898">
    <property type="entry name" value="RNA_pol_Rpb7-like_N_sf"/>
</dbReference>
<gene>
    <name evidence="7" type="ORF">K435DRAFT_829103</name>
</gene>
<comment type="subcellular location">
    <subcellularLocation>
        <location evidence="1">Nucleus</location>
    </subcellularLocation>
</comment>
<evidence type="ECO:0000313" key="8">
    <source>
        <dbReference type="Proteomes" id="UP000297245"/>
    </source>
</evidence>
<dbReference type="InterPro" id="IPR041178">
    <property type="entry name" value="RPA43_OB"/>
</dbReference>
<dbReference type="Gene3D" id="2.40.50.1060">
    <property type="match status" value="1"/>
</dbReference>
<dbReference type="Gene3D" id="3.30.1490.120">
    <property type="entry name" value="RNA polymerase Rpb7-like, N-terminal domain"/>
    <property type="match status" value="1"/>
</dbReference>
<evidence type="ECO:0000256" key="5">
    <source>
        <dbReference type="SAM" id="MobiDB-lite"/>
    </source>
</evidence>
<dbReference type="CDD" id="cd04328">
    <property type="entry name" value="RNAP_I_Rpa43_N"/>
    <property type="match status" value="1"/>
</dbReference>
<dbReference type="Proteomes" id="UP000297245">
    <property type="component" value="Unassembled WGS sequence"/>
</dbReference>
<protein>
    <recommendedName>
        <fullName evidence="6">RPA43 OB domain-containing protein</fullName>
    </recommendedName>
</protein>
<keyword evidence="3" id="KW-0804">Transcription</keyword>
<dbReference type="EMBL" id="ML179201">
    <property type="protein sequence ID" value="THU95342.1"/>
    <property type="molecule type" value="Genomic_DNA"/>
</dbReference>